<gene>
    <name evidence="1" type="ORF">FNH09_09615</name>
</gene>
<accession>A0A5N8V8F4</accession>
<protein>
    <submittedName>
        <fullName evidence="1">Helix-turn-helix domain-containing protein</fullName>
    </submittedName>
</protein>
<dbReference type="RefSeq" id="WP_152886324.1">
    <property type="nucleotide sequence ID" value="NZ_VJZD01000027.1"/>
</dbReference>
<dbReference type="OrthoDB" id="4330231at2"/>
<name>A0A5N8V8F4_9ACTN</name>
<evidence type="ECO:0000313" key="2">
    <source>
        <dbReference type="Proteomes" id="UP000325849"/>
    </source>
</evidence>
<keyword evidence="2" id="KW-1185">Reference proteome</keyword>
<dbReference type="Proteomes" id="UP000325849">
    <property type="component" value="Unassembled WGS sequence"/>
</dbReference>
<evidence type="ECO:0000313" key="1">
    <source>
        <dbReference type="EMBL" id="MPY31531.1"/>
    </source>
</evidence>
<dbReference type="EMBL" id="VJZD01000027">
    <property type="protein sequence ID" value="MPY31531.1"/>
    <property type="molecule type" value="Genomic_DNA"/>
</dbReference>
<comment type="caution">
    <text evidence="1">The sequence shown here is derived from an EMBL/GenBank/DDBJ whole genome shotgun (WGS) entry which is preliminary data.</text>
</comment>
<proteinExistence type="predicted"/>
<reference evidence="1 2" key="1">
    <citation type="submission" date="2019-07" db="EMBL/GenBank/DDBJ databases">
        <title>New species of Amycolatopsis and Streptomyces.</title>
        <authorList>
            <person name="Duangmal K."/>
            <person name="Teo W.F.A."/>
            <person name="Lipun K."/>
        </authorList>
    </citation>
    <scope>NUCLEOTIDE SEQUENCE [LARGE SCALE GENOMIC DNA]</scope>
    <source>
        <strain evidence="1 2">NBRC 109810</strain>
    </source>
</reference>
<dbReference type="AlphaFoldDB" id="A0A5N8V8F4"/>
<organism evidence="1 2">
    <name type="scientific">Streptomyces adustus</name>
    <dbReference type="NCBI Taxonomy" id="1609272"/>
    <lineage>
        <taxon>Bacteria</taxon>
        <taxon>Bacillati</taxon>
        <taxon>Actinomycetota</taxon>
        <taxon>Actinomycetes</taxon>
        <taxon>Kitasatosporales</taxon>
        <taxon>Streptomycetaceae</taxon>
        <taxon>Streptomyces</taxon>
    </lineage>
</organism>
<sequence>MAEQTDEPLSEWLTMQQFADHYGVSTRTVALWVACEPTMRIKRVGPSCRVIRIHRSELDRGRDGVVLR</sequence>